<keyword evidence="2" id="KW-1185">Reference proteome</keyword>
<protein>
    <submittedName>
        <fullName evidence="1">Uncharacterized protein</fullName>
    </submittedName>
</protein>
<evidence type="ECO:0000313" key="1">
    <source>
        <dbReference type="EMBL" id="KIL59262.1"/>
    </source>
</evidence>
<dbReference type="EMBL" id="KN818319">
    <property type="protein sequence ID" value="KIL59262.1"/>
    <property type="molecule type" value="Genomic_DNA"/>
</dbReference>
<name>A0A0C2WD44_AMAMK</name>
<accession>A0A0C2WD44</accession>
<dbReference type="Proteomes" id="UP000054549">
    <property type="component" value="Unassembled WGS sequence"/>
</dbReference>
<reference evidence="1 2" key="1">
    <citation type="submission" date="2014-04" db="EMBL/GenBank/DDBJ databases">
        <title>Evolutionary Origins and Diversification of the Mycorrhizal Mutualists.</title>
        <authorList>
            <consortium name="DOE Joint Genome Institute"/>
            <consortium name="Mycorrhizal Genomics Consortium"/>
            <person name="Kohler A."/>
            <person name="Kuo A."/>
            <person name="Nagy L.G."/>
            <person name="Floudas D."/>
            <person name="Copeland A."/>
            <person name="Barry K.W."/>
            <person name="Cichocki N."/>
            <person name="Veneault-Fourrey C."/>
            <person name="LaButti K."/>
            <person name="Lindquist E.A."/>
            <person name="Lipzen A."/>
            <person name="Lundell T."/>
            <person name="Morin E."/>
            <person name="Murat C."/>
            <person name="Riley R."/>
            <person name="Ohm R."/>
            <person name="Sun H."/>
            <person name="Tunlid A."/>
            <person name="Henrissat B."/>
            <person name="Grigoriev I.V."/>
            <person name="Hibbett D.S."/>
            <person name="Martin F."/>
        </authorList>
    </citation>
    <scope>NUCLEOTIDE SEQUENCE [LARGE SCALE GENOMIC DNA]</scope>
    <source>
        <strain evidence="1 2">Koide BX008</strain>
    </source>
</reference>
<dbReference type="HOGENOM" id="CLU_1524755_0_0_1"/>
<proteinExistence type="predicted"/>
<sequence length="176" mass="19840">MGIGNVYVVRVYWSNKFEKVVVDLFSAVQIETQRYCFPFDYSSYGSIHHVSYPYVAPSLRVLIPTSPGTVKSWSLSTTDAELSWNREEGLSAIFASEFVQLPEQQSAVALEREGEGLQRQLIQAQTLSYRRNLKALLFTLRQQFCNDTKHAHAGCKAGTAEEYAGEAGEYVEEGKR</sequence>
<evidence type="ECO:0000313" key="2">
    <source>
        <dbReference type="Proteomes" id="UP000054549"/>
    </source>
</evidence>
<organism evidence="1 2">
    <name type="scientific">Amanita muscaria (strain Koide BX008)</name>
    <dbReference type="NCBI Taxonomy" id="946122"/>
    <lineage>
        <taxon>Eukaryota</taxon>
        <taxon>Fungi</taxon>
        <taxon>Dikarya</taxon>
        <taxon>Basidiomycota</taxon>
        <taxon>Agaricomycotina</taxon>
        <taxon>Agaricomycetes</taxon>
        <taxon>Agaricomycetidae</taxon>
        <taxon>Agaricales</taxon>
        <taxon>Pluteineae</taxon>
        <taxon>Amanitaceae</taxon>
        <taxon>Amanita</taxon>
    </lineage>
</organism>
<dbReference type="STRING" id="946122.A0A0C2WD44"/>
<dbReference type="InParanoid" id="A0A0C2WD44"/>
<gene>
    <name evidence="1" type="ORF">M378DRAFT_14959</name>
</gene>
<dbReference type="OrthoDB" id="28092at2759"/>
<dbReference type="AlphaFoldDB" id="A0A0C2WD44"/>